<evidence type="ECO:0000313" key="2">
    <source>
        <dbReference type="Proteomes" id="UP000293398"/>
    </source>
</evidence>
<accession>A0A4Q7VCQ5</accession>
<reference evidence="1 2" key="1">
    <citation type="submission" date="2019-02" db="EMBL/GenBank/DDBJ databases">
        <title>Genomic Encyclopedia of Type Strains, Phase IV (KMG-IV): sequencing the most valuable type-strain genomes for metagenomic binning, comparative biology and taxonomic classification.</title>
        <authorList>
            <person name="Goeker M."/>
        </authorList>
    </citation>
    <scope>NUCLEOTIDE SEQUENCE [LARGE SCALE GENOMIC DNA]</scope>
    <source>
        <strain evidence="1 2">DSM 23814</strain>
    </source>
</reference>
<dbReference type="RefSeq" id="WP_130304445.1">
    <property type="nucleotide sequence ID" value="NZ_SHKO01000002.1"/>
</dbReference>
<name>A0A4Q7VCQ5_9BURK</name>
<dbReference type="OrthoDB" id="8481995at2"/>
<comment type="caution">
    <text evidence="1">The sequence shown here is derived from an EMBL/GenBank/DDBJ whole genome shotgun (WGS) entry which is preliminary data.</text>
</comment>
<organism evidence="1 2">
    <name type="scientific">Advenella incenata</name>
    <dbReference type="NCBI Taxonomy" id="267800"/>
    <lineage>
        <taxon>Bacteria</taxon>
        <taxon>Pseudomonadati</taxon>
        <taxon>Pseudomonadota</taxon>
        <taxon>Betaproteobacteria</taxon>
        <taxon>Burkholderiales</taxon>
        <taxon>Alcaligenaceae</taxon>
    </lineage>
</organism>
<sequence length="242" mass="27292">MPKYYKLITESTTLSQRSGTDAVIPTGFRDLSTSIVSSCTFLQSLLQQIIYITHGAELLTAKRTLKEFPNPKARIDFLCSFPYSEADPVILSVFDYARLLFRDLYELRNILSHEVWASSDDYGDAVLFSCLDEEARLLMVSGRIWHTKNATSHEVFDAMVRYIRKVKIVAIADLHAAMGDANLCSWILMHIGNVLNEQDATRQAEARQFFLHYKGTSHLFAGTPPTTGTLNFNASRSRTIQG</sequence>
<dbReference type="EMBL" id="SHKO01000002">
    <property type="protein sequence ID" value="RZT94666.1"/>
    <property type="molecule type" value="Genomic_DNA"/>
</dbReference>
<protein>
    <submittedName>
        <fullName evidence="1">Uncharacterized protein</fullName>
    </submittedName>
</protein>
<dbReference type="Proteomes" id="UP000293398">
    <property type="component" value="Unassembled WGS sequence"/>
</dbReference>
<gene>
    <name evidence="1" type="ORF">EV681_3087</name>
</gene>
<evidence type="ECO:0000313" key="1">
    <source>
        <dbReference type="EMBL" id="RZT94666.1"/>
    </source>
</evidence>
<dbReference type="AlphaFoldDB" id="A0A4Q7VCQ5"/>
<proteinExistence type="predicted"/>
<keyword evidence="2" id="KW-1185">Reference proteome</keyword>